<reference evidence="2" key="1">
    <citation type="journal article" date="2021" name="bioRxiv">
        <title>Whole Genome Assembly and Annotation of Northern Wild Rice, Zizania palustris L., Supports a Whole Genome Duplication in the Zizania Genus.</title>
        <authorList>
            <person name="Haas M."/>
            <person name="Kono T."/>
            <person name="Macchietto M."/>
            <person name="Millas R."/>
            <person name="McGilp L."/>
            <person name="Shao M."/>
            <person name="Duquette J."/>
            <person name="Hirsch C.N."/>
            <person name="Kimball J."/>
        </authorList>
    </citation>
    <scope>NUCLEOTIDE SEQUENCE</scope>
    <source>
        <tissue evidence="2">Fresh leaf tissue</tissue>
    </source>
</reference>
<protein>
    <submittedName>
        <fullName evidence="2">Uncharacterized protein</fullName>
    </submittedName>
</protein>
<dbReference type="AlphaFoldDB" id="A0A8J5RXQ8"/>
<name>A0A8J5RXQ8_ZIZPA</name>
<accession>A0A8J5RXQ8</accession>
<proteinExistence type="predicted"/>
<organism evidence="2 3">
    <name type="scientific">Zizania palustris</name>
    <name type="common">Northern wild rice</name>
    <dbReference type="NCBI Taxonomy" id="103762"/>
    <lineage>
        <taxon>Eukaryota</taxon>
        <taxon>Viridiplantae</taxon>
        <taxon>Streptophyta</taxon>
        <taxon>Embryophyta</taxon>
        <taxon>Tracheophyta</taxon>
        <taxon>Spermatophyta</taxon>
        <taxon>Magnoliopsida</taxon>
        <taxon>Liliopsida</taxon>
        <taxon>Poales</taxon>
        <taxon>Poaceae</taxon>
        <taxon>BOP clade</taxon>
        <taxon>Oryzoideae</taxon>
        <taxon>Oryzeae</taxon>
        <taxon>Zizaniinae</taxon>
        <taxon>Zizania</taxon>
    </lineage>
</organism>
<comment type="caution">
    <text evidence="2">The sequence shown here is derived from an EMBL/GenBank/DDBJ whole genome shotgun (WGS) entry which is preliminary data.</text>
</comment>
<reference evidence="2" key="2">
    <citation type="submission" date="2021-02" db="EMBL/GenBank/DDBJ databases">
        <authorList>
            <person name="Kimball J.A."/>
            <person name="Haas M.W."/>
            <person name="Macchietto M."/>
            <person name="Kono T."/>
            <person name="Duquette J."/>
            <person name="Shao M."/>
        </authorList>
    </citation>
    <scope>NUCLEOTIDE SEQUENCE</scope>
    <source>
        <tissue evidence="2">Fresh leaf tissue</tissue>
    </source>
</reference>
<dbReference type="EMBL" id="JAAALK010000287">
    <property type="protein sequence ID" value="KAG8058932.1"/>
    <property type="molecule type" value="Genomic_DNA"/>
</dbReference>
<keyword evidence="1" id="KW-0812">Transmembrane</keyword>
<evidence type="ECO:0000256" key="1">
    <source>
        <dbReference type="SAM" id="Phobius"/>
    </source>
</evidence>
<keyword evidence="1" id="KW-0472">Membrane</keyword>
<sequence length="110" mass="12134">MMVSWEWYKEEEQYWAITRTYAFWEPLTSDSPDFRGNREVAAMDLTVGVGIAAAASGVGCGGVGVGRGTGGSQPIVTALCNRRSRLEMILFHASWCCGFYGLLVFLAWEL</sequence>
<keyword evidence="3" id="KW-1185">Reference proteome</keyword>
<dbReference type="Proteomes" id="UP000729402">
    <property type="component" value="Unassembled WGS sequence"/>
</dbReference>
<evidence type="ECO:0000313" key="2">
    <source>
        <dbReference type="EMBL" id="KAG8058932.1"/>
    </source>
</evidence>
<gene>
    <name evidence="2" type="ORF">GUJ93_ZPchr0002g24056</name>
</gene>
<evidence type="ECO:0000313" key="3">
    <source>
        <dbReference type="Proteomes" id="UP000729402"/>
    </source>
</evidence>
<keyword evidence="1" id="KW-1133">Transmembrane helix</keyword>
<feature type="transmembrane region" description="Helical" evidence="1">
    <location>
        <begin position="89"/>
        <end position="108"/>
    </location>
</feature>